<dbReference type="InterPro" id="IPR050987">
    <property type="entry name" value="AtrR-like"/>
</dbReference>
<organism evidence="3">
    <name type="scientific">Mytilinidion resinicola</name>
    <dbReference type="NCBI Taxonomy" id="574789"/>
    <lineage>
        <taxon>Eukaryota</taxon>
        <taxon>Fungi</taxon>
        <taxon>Dikarya</taxon>
        <taxon>Ascomycota</taxon>
        <taxon>Pezizomycotina</taxon>
        <taxon>Dothideomycetes</taxon>
        <taxon>Pleosporomycetidae</taxon>
        <taxon>Mytilinidiales</taxon>
        <taxon>Mytilinidiaceae</taxon>
        <taxon>Mytilinidion</taxon>
    </lineage>
</organism>
<accession>A0A6A6YQ85</accession>
<dbReference type="GO" id="GO:0003677">
    <property type="term" value="F:DNA binding"/>
    <property type="evidence" value="ECO:0007669"/>
    <property type="project" value="InterPro"/>
</dbReference>
<dbReference type="InterPro" id="IPR007219">
    <property type="entry name" value="XnlR_reg_dom"/>
</dbReference>
<dbReference type="Proteomes" id="UP000504636">
    <property type="component" value="Unplaced"/>
</dbReference>
<reference evidence="3 5" key="1">
    <citation type="journal article" date="2020" name="Stud. Mycol.">
        <title>101 Dothideomycetes genomes: a test case for predicting lifestyles and emergence of pathogens.</title>
        <authorList>
            <person name="Haridas S."/>
            <person name="Albert R."/>
            <person name="Binder M."/>
            <person name="Bloem J."/>
            <person name="Labutti K."/>
            <person name="Salamov A."/>
            <person name="Andreopoulos B."/>
            <person name="Baker S."/>
            <person name="Barry K."/>
            <person name="Bills G."/>
            <person name="Bluhm B."/>
            <person name="Cannon C."/>
            <person name="Castanera R."/>
            <person name="Culley D."/>
            <person name="Daum C."/>
            <person name="Ezra D."/>
            <person name="Gonzalez J."/>
            <person name="Henrissat B."/>
            <person name="Kuo A."/>
            <person name="Liang C."/>
            <person name="Lipzen A."/>
            <person name="Lutzoni F."/>
            <person name="Magnuson J."/>
            <person name="Mondo S."/>
            <person name="Nolan M."/>
            <person name="Ohm R."/>
            <person name="Pangilinan J."/>
            <person name="Park H.-J."/>
            <person name="Ramirez L."/>
            <person name="Alfaro M."/>
            <person name="Sun H."/>
            <person name="Tritt A."/>
            <person name="Yoshinaga Y."/>
            <person name="Zwiers L.-H."/>
            <person name="Turgeon B."/>
            <person name="Goodwin S."/>
            <person name="Spatafora J."/>
            <person name="Crous P."/>
            <person name="Grigoriev I."/>
        </authorList>
    </citation>
    <scope>NUCLEOTIDE SEQUENCE</scope>
    <source>
        <strain evidence="3 5">CBS 304.34</strain>
    </source>
</reference>
<dbReference type="CDD" id="cd12148">
    <property type="entry name" value="fungal_TF_MHR"/>
    <property type="match status" value="1"/>
</dbReference>
<dbReference type="GO" id="GO:0008270">
    <property type="term" value="F:zinc ion binding"/>
    <property type="evidence" value="ECO:0007669"/>
    <property type="project" value="InterPro"/>
</dbReference>
<gene>
    <name evidence="3 5" type="ORF">BDZ99DRAFT_387355</name>
</gene>
<sequence length="491" mass="55524">GPRSLVSFCSRLGVDWVTSKVNSTEYRSVASRLVADVARMLKLSGPLATTRAPEPSPEVAWQYTKAYFGASPDETTGIVERPWFESRLRAHFNGTMPDDMAYYALRNVIWAYGCRIVLSKTAGFRQVSQVSWPFFENALSIYSEILFVRASMVAVQALILMAYYSEGLGKISLQYMLCSNAMRLACSKGLHRQPARSWNLSPREVEHRNRMFWSICCLEKQICSRSGRPSAMDDDEISCQVPQRALNGRPDVASYCHILIELTRLSSAAKKRLSSAHALRQAPGQLIETVRALNKELHDLKFSMQDEFCLDAPLEVSELPKDITMRQAQSLQYHYFCLIMDINTPLAYPWSSICTYAKRDMAASAQIDASWNAVAQASRSAILATRHIRVDATCSAMIALYTPTYSFINLFIHILRDSSRSMTTIQSDLAILDIAVGYFSSVEFATEFELKLSFARELCHYAHLAVDQKKKSQPAWDRRNERRNSRPDCTT</sequence>
<evidence type="ECO:0000313" key="3">
    <source>
        <dbReference type="EMBL" id="KAF2810174.1"/>
    </source>
</evidence>
<evidence type="ECO:0000313" key="5">
    <source>
        <dbReference type="RefSeq" id="XP_033577138.1"/>
    </source>
</evidence>
<dbReference type="RefSeq" id="XP_033577138.1">
    <property type="nucleotide sequence ID" value="XM_033715516.1"/>
</dbReference>
<dbReference type="GO" id="GO:0006351">
    <property type="term" value="P:DNA-templated transcription"/>
    <property type="evidence" value="ECO:0007669"/>
    <property type="project" value="InterPro"/>
</dbReference>
<feature type="domain" description="Xylanolytic transcriptional activator regulatory" evidence="2">
    <location>
        <begin position="174"/>
        <end position="248"/>
    </location>
</feature>
<reference evidence="5" key="2">
    <citation type="submission" date="2020-04" db="EMBL/GenBank/DDBJ databases">
        <authorList>
            <consortium name="NCBI Genome Project"/>
        </authorList>
    </citation>
    <scope>NUCLEOTIDE SEQUENCE</scope>
    <source>
        <strain evidence="5">CBS 304.34</strain>
    </source>
</reference>
<dbReference type="PANTHER" id="PTHR46910">
    <property type="entry name" value="TRANSCRIPTION FACTOR PDR1"/>
    <property type="match status" value="1"/>
</dbReference>
<dbReference type="OrthoDB" id="39175at2759"/>
<dbReference type="GO" id="GO:0003700">
    <property type="term" value="F:DNA-binding transcription factor activity"/>
    <property type="evidence" value="ECO:0007669"/>
    <property type="project" value="InterPro"/>
</dbReference>
<dbReference type="GeneID" id="54456409"/>
<protein>
    <recommendedName>
        <fullName evidence="2">Xylanolytic transcriptional activator regulatory domain-containing protein</fullName>
    </recommendedName>
</protein>
<evidence type="ECO:0000256" key="1">
    <source>
        <dbReference type="ARBA" id="ARBA00023242"/>
    </source>
</evidence>
<dbReference type="PANTHER" id="PTHR46910:SF25">
    <property type="entry name" value="ABC-TRANSPORTER-REGULATING TRANSCRIPTION FACTOR"/>
    <property type="match status" value="1"/>
</dbReference>
<evidence type="ECO:0000259" key="2">
    <source>
        <dbReference type="SMART" id="SM00906"/>
    </source>
</evidence>
<proteinExistence type="predicted"/>
<dbReference type="Pfam" id="PF04082">
    <property type="entry name" value="Fungal_trans"/>
    <property type="match status" value="1"/>
</dbReference>
<reference evidence="5" key="3">
    <citation type="submission" date="2025-04" db="UniProtKB">
        <authorList>
            <consortium name="RefSeq"/>
        </authorList>
    </citation>
    <scope>IDENTIFICATION</scope>
    <source>
        <strain evidence="5">CBS 304.34</strain>
    </source>
</reference>
<dbReference type="EMBL" id="MU003700">
    <property type="protein sequence ID" value="KAF2810174.1"/>
    <property type="molecule type" value="Genomic_DNA"/>
</dbReference>
<evidence type="ECO:0000313" key="4">
    <source>
        <dbReference type="Proteomes" id="UP000504636"/>
    </source>
</evidence>
<keyword evidence="1" id="KW-0539">Nucleus</keyword>
<name>A0A6A6YQ85_9PEZI</name>
<keyword evidence="4" id="KW-1185">Reference proteome</keyword>
<dbReference type="AlphaFoldDB" id="A0A6A6YQ85"/>
<feature type="non-terminal residue" evidence="3">
    <location>
        <position position="1"/>
    </location>
</feature>
<dbReference type="SMART" id="SM00906">
    <property type="entry name" value="Fungal_trans"/>
    <property type="match status" value="1"/>
</dbReference>